<reference evidence="2" key="2">
    <citation type="journal article" date="2010" name="Nature">
        <title>Comparative genomics reveals mobile pathogenicity chromosomes in Fusarium.</title>
        <authorList>
            <person name="Ma L.J."/>
            <person name="van der Does H.C."/>
            <person name="Borkovich K.A."/>
            <person name="Coleman J.J."/>
            <person name="Daboussi M.J."/>
            <person name="Di Pietro A."/>
            <person name="Dufresne M."/>
            <person name="Freitag M."/>
            <person name="Grabherr M."/>
            <person name="Henrissat B."/>
            <person name="Houterman P.M."/>
            <person name="Kang S."/>
            <person name="Shim W.B."/>
            <person name="Woloshuk C."/>
            <person name="Xie X."/>
            <person name="Xu J.R."/>
            <person name="Antoniw J."/>
            <person name="Baker S.E."/>
            <person name="Bluhm B.H."/>
            <person name="Breakspear A."/>
            <person name="Brown D.W."/>
            <person name="Butchko R.A."/>
            <person name="Chapman S."/>
            <person name="Coulson R."/>
            <person name="Coutinho P.M."/>
            <person name="Danchin E.G."/>
            <person name="Diener A."/>
            <person name="Gale L.R."/>
            <person name="Gardiner D.M."/>
            <person name="Goff S."/>
            <person name="Hammond-Kosack K.E."/>
            <person name="Hilburn K."/>
            <person name="Hua-Van A."/>
            <person name="Jonkers W."/>
            <person name="Kazan K."/>
            <person name="Kodira C.D."/>
            <person name="Koehrsen M."/>
            <person name="Kumar L."/>
            <person name="Lee Y.H."/>
            <person name="Li L."/>
            <person name="Manners J.M."/>
            <person name="Miranda-Saavedra D."/>
            <person name="Mukherjee M."/>
            <person name="Park G."/>
            <person name="Park J."/>
            <person name="Park S.Y."/>
            <person name="Proctor R.H."/>
            <person name="Regev A."/>
            <person name="Ruiz-Roldan M.C."/>
            <person name="Sain D."/>
            <person name="Sakthikumar S."/>
            <person name="Sykes S."/>
            <person name="Schwartz D.C."/>
            <person name="Turgeon B.G."/>
            <person name="Wapinski I."/>
            <person name="Yoder O."/>
            <person name="Young S."/>
            <person name="Zeng Q."/>
            <person name="Zhou S."/>
            <person name="Galagan J."/>
            <person name="Cuomo C.A."/>
            <person name="Kistler H.C."/>
            <person name="Rep M."/>
        </authorList>
    </citation>
    <scope>NUCLEOTIDE SEQUENCE [LARGE SCALE GENOMIC DNA]</scope>
    <source>
        <strain evidence="2">4287</strain>
    </source>
</reference>
<proteinExistence type="predicted"/>
<name>A0A0J9UA08_FUSO4</name>
<dbReference type="VEuPathDB" id="FungiDB:FOXG_18105"/>
<dbReference type="Proteomes" id="UP000009097">
    <property type="component" value="Unassembled WGS sequence"/>
</dbReference>
<dbReference type="GeneID" id="28958811"/>
<feature type="region of interest" description="Disordered" evidence="1">
    <location>
        <begin position="1"/>
        <end position="31"/>
    </location>
</feature>
<gene>
    <name evidence="2" type="ORF">FOXG_18105</name>
</gene>
<evidence type="ECO:0000256" key="1">
    <source>
        <dbReference type="SAM" id="MobiDB-lite"/>
    </source>
</evidence>
<protein>
    <submittedName>
        <fullName evidence="2">Uncharacterized protein</fullName>
    </submittedName>
</protein>
<accession>A0A0J9UA08</accession>
<dbReference type="EMBL" id="DS231697">
    <property type="protein sequence ID" value="KNA96108.1"/>
    <property type="molecule type" value="Genomic_DNA"/>
</dbReference>
<organism evidence="2 3">
    <name type="scientific">Fusarium oxysporum f. sp. lycopersici (strain 4287 / CBS 123668 / FGSC 9935 / NRRL 34936)</name>
    <name type="common">Fusarium vascular wilt of tomato</name>
    <dbReference type="NCBI Taxonomy" id="426428"/>
    <lineage>
        <taxon>Eukaryota</taxon>
        <taxon>Fungi</taxon>
        <taxon>Dikarya</taxon>
        <taxon>Ascomycota</taxon>
        <taxon>Pezizomycotina</taxon>
        <taxon>Sordariomycetes</taxon>
        <taxon>Hypocreomycetidae</taxon>
        <taxon>Hypocreales</taxon>
        <taxon>Nectriaceae</taxon>
        <taxon>Fusarium</taxon>
        <taxon>Fusarium oxysporum species complex</taxon>
    </lineage>
</organism>
<sequence>MVRADNAPELLLTMTEAGEEHSRSSNQSHYI</sequence>
<evidence type="ECO:0000313" key="2">
    <source>
        <dbReference type="EMBL" id="KNA96108.1"/>
    </source>
</evidence>
<dbReference type="RefSeq" id="XP_018234154.1">
    <property type="nucleotide sequence ID" value="XM_018398154.1"/>
</dbReference>
<evidence type="ECO:0000313" key="3">
    <source>
        <dbReference type="Proteomes" id="UP000009097"/>
    </source>
</evidence>
<reference evidence="2" key="1">
    <citation type="submission" date="2007-04" db="EMBL/GenBank/DDBJ databases">
        <authorList>
            <consortium name="The Broad Institute Genome Sequencing Platform"/>
            <person name="Birren B."/>
            <person name="Lander E."/>
            <person name="Galagan J."/>
            <person name="Nusbaum C."/>
            <person name="Devon K."/>
            <person name="Ma L.-J."/>
            <person name="Jaffe D."/>
            <person name="Butler J."/>
            <person name="Alvarez P."/>
            <person name="Gnerre S."/>
            <person name="Grabherr M."/>
            <person name="Kleber M."/>
            <person name="Mauceli E."/>
            <person name="Brockman W."/>
            <person name="MacCallum I.A."/>
            <person name="Young S."/>
            <person name="LaButti K."/>
            <person name="DeCaprio D."/>
            <person name="Crawford M."/>
            <person name="Koehrsen M."/>
            <person name="Engels R."/>
            <person name="Montgomery P."/>
            <person name="Pearson M."/>
            <person name="Howarth C."/>
            <person name="Larson L."/>
            <person name="White J."/>
            <person name="O'Leary S."/>
            <person name="Kodira C."/>
            <person name="Zeng Q."/>
            <person name="Yandava C."/>
            <person name="Alvarado L."/>
            <person name="Kistler C."/>
            <person name="Shim W.-B."/>
            <person name="Kang S."/>
            <person name="Woloshuk C."/>
        </authorList>
    </citation>
    <scope>NUCLEOTIDE SEQUENCE</scope>
    <source>
        <strain evidence="2">4287</strain>
    </source>
</reference>
<dbReference type="KEGG" id="fox:FOXG_18105"/>
<dbReference type="AlphaFoldDB" id="A0A0J9UA08"/>